<proteinExistence type="predicted"/>
<dbReference type="AlphaFoldDB" id="A0AAE0DHT5"/>
<feature type="domain" description="DUF7779" evidence="1">
    <location>
        <begin position="182"/>
        <end position="261"/>
    </location>
</feature>
<gene>
    <name evidence="2" type="ORF">OEA41_009602</name>
</gene>
<dbReference type="Proteomes" id="UP001276659">
    <property type="component" value="Unassembled WGS sequence"/>
</dbReference>
<dbReference type="InterPro" id="IPR053137">
    <property type="entry name" value="NLR-like"/>
</dbReference>
<evidence type="ECO:0000313" key="2">
    <source>
        <dbReference type="EMBL" id="KAK3170216.1"/>
    </source>
</evidence>
<dbReference type="SUPFAM" id="SSF52540">
    <property type="entry name" value="P-loop containing nucleoside triphosphate hydrolases"/>
    <property type="match status" value="1"/>
</dbReference>
<dbReference type="SUPFAM" id="SSF48452">
    <property type="entry name" value="TPR-like"/>
    <property type="match status" value="2"/>
</dbReference>
<accession>A0AAE0DHT5</accession>
<dbReference type="PANTHER" id="PTHR46082:SF6">
    <property type="entry name" value="AAA+ ATPASE DOMAIN-CONTAINING PROTEIN-RELATED"/>
    <property type="match status" value="1"/>
</dbReference>
<dbReference type="InterPro" id="IPR011990">
    <property type="entry name" value="TPR-like_helical_dom_sf"/>
</dbReference>
<dbReference type="Gene3D" id="3.40.50.300">
    <property type="entry name" value="P-loop containing nucleotide triphosphate hydrolases"/>
    <property type="match status" value="1"/>
</dbReference>
<dbReference type="PRINTS" id="PR00381">
    <property type="entry name" value="KINESINLIGHT"/>
</dbReference>
<organism evidence="2 3">
    <name type="scientific">Lepraria neglecta</name>
    <dbReference type="NCBI Taxonomy" id="209136"/>
    <lineage>
        <taxon>Eukaryota</taxon>
        <taxon>Fungi</taxon>
        <taxon>Dikarya</taxon>
        <taxon>Ascomycota</taxon>
        <taxon>Pezizomycotina</taxon>
        <taxon>Lecanoromycetes</taxon>
        <taxon>OSLEUM clade</taxon>
        <taxon>Lecanoromycetidae</taxon>
        <taxon>Lecanorales</taxon>
        <taxon>Lecanorineae</taxon>
        <taxon>Stereocaulaceae</taxon>
        <taxon>Lepraria</taxon>
    </lineage>
</organism>
<dbReference type="Pfam" id="PF13424">
    <property type="entry name" value="TPR_12"/>
    <property type="match status" value="2"/>
</dbReference>
<name>A0AAE0DHT5_9LECA</name>
<dbReference type="InterPro" id="IPR056681">
    <property type="entry name" value="DUF7779"/>
</dbReference>
<dbReference type="Pfam" id="PF25000">
    <property type="entry name" value="DUF7779"/>
    <property type="match status" value="1"/>
</dbReference>
<dbReference type="EMBL" id="JASNWA010000009">
    <property type="protein sequence ID" value="KAK3170216.1"/>
    <property type="molecule type" value="Genomic_DNA"/>
</dbReference>
<keyword evidence="3" id="KW-1185">Reference proteome</keyword>
<dbReference type="InterPro" id="IPR027417">
    <property type="entry name" value="P-loop_NTPase"/>
</dbReference>
<dbReference type="Pfam" id="PF13374">
    <property type="entry name" value="TPR_10"/>
    <property type="match status" value="1"/>
</dbReference>
<comment type="caution">
    <text evidence="2">The sequence shown here is derived from an EMBL/GenBank/DDBJ whole genome shotgun (WGS) entry which is preliminary data.</text>
</comment>
<sequence>MAVAKVCGLEPHVDAVKRWLSNTSEPWALILDNADDPRLDISPYFPVGNRGIVLITTRNPDCRIYATVGSYELGAMEPDDAVSLILKTTGVRKQLDKSIRESAKPVVATLGYLALAIVQAGAVIRQGRYKMEEYCTIYHQRRHELLSQKAVRDVEDYRYTVYTTWEVSLKMIEEMSSEAGRYAIELLQIFSFLHHDKISEEMFHRAGTSLQSDRHSEWDVSPFRAAVSILLSFSLINLNKDRLISLHPLVHRWTRDRLSPSDEETIWTQTTSTVALSISWTFETGDYRFRKSLVPHVDACLGGRNDGIFHLRDIGEDCQRMASKFALVYSEAGRRQEALQLTEQVVEANKRTLGEEHPDTLGSIHNLAIRYSEAGRRQEALRLTEQVVEANKRTLGEEHPDTLGSIHTLANSYSEAGRRQEALRLTEQVVEANKRTLGEEHPNTFRSIHDLAIGYSKAGRRQEALQLTEQVVEANKRTLGEEHPDTLVSIHNLAIGYSEAGRRQEALRLIEQVVEARKRILGEEHPDTLLSIHTLVALN</sequence>
<dbReference type="Gene3D" id="1.25.40.10">
    <property type="entry name" value="Tetratricopeptide repeat domain"/>
    <property type="match status" value="2"/>
</dbReference>
<evidence type="ECO:0000259" key="1">
    <source>
        <dbReference type="Pfam" id="PF25000"/>
    </source>
</evidence>
<reference evidence="2" key="1">
    <citation type="submission" date="2022-11" db="EMBL/GenBank/DDBJ databases">
        <title>Chromosomal genome sequence assembly and mating type (MAT) locus characterization of the leprose asexual lichenized fungus Lepraria neglecta (Nyl.) Erichsen.</title>
        <authorList>
            <person name="Allen J.L."/>
            <person name="Pfeffer B."/>
        </authorList>
    </citation>
    <scope>NUCLEOTIDE SEQUENCE</scope>
    <source>
        <strain evidence="2">Allen 5258</strain>
    </source>
</reference>
<evidence type="ECO:0000313" key="3">
    <source>
        <dbReference type="Proteomes" id="UP001276659"/>
    </source>
</evidence>
<protein>
    <recommendedName>
        <fullName evidence="1">DUF7779 domain-containing protein</fullName>
    </recommendedName>
</protein>
<dbReference type="PANTHER" id="PTHR46082">
    <property type="entry name" value="ATP/GTP-BINDING PROTEIN-RELATED"/>
    <property type="match status" value="1"/>
</dbReference>